<evidence type="ECO:0000313" key="3">
    <source>
        <dbReference type="Proteomes" id="UP000272025"/>
    </source>
</evidence>
<reference evidence="2 3" key="1">
    <citation type="journal article" date="2018" name="Mol. Ecol.">
        <title>The obligate alkalophilic soda-lake fungus Sodiomyces alkalinus has shifted to a protein diet.</title>
        <authorList>
            <person name="Grum-Grzhimaylo A.A."/>
            <person name="Falkoski D.L."/>
            <person name="van den Heuvel J."/>
            <person name="Valero-Jimenez C.A."/>
            <person name="Min B."/>
            <person name="Choi I.G."/>
            <person name="Lipzen A."/>
            <person name="Daum C.G."/>
            <person name="Aanen D.K."/>
            <person name="Tsang A."/>
            <person name="Henrissat B."/>
            <person name="Bilanenko E.N."/>
            <person name="de Vries R.P."/>
            <person name="van Kan J.A.L."/>
            <person name="Grigoriev I.V."/>
            <person name="Debets A.J.M."/>
        </authorList>
    </citation>
    <scope>NUCLEOTIDE SEQUENCE [LARGE SCALE GENOMIC DNA]</scope>
    <source>
        <strain evidence="2 3">F11</strain>
    </source>
</reference>
<name>A0A3N2PUP3_SODAK</name>
<dbReference type="GeneID" id="39582753"/>
<evidence type="ECO:0000256" key="1">
    <source>
        <dbReference type="SAM" id="MobiDB-lite"/>
    </source>
</evidence>
<dbReference type="RefSeq" id="XP_028465990.1">
    <property type="nucleotide sequence ID" value="XM_028614275.1"/>
</dbReference>
<evidence type="ECO:0000313" key="2">
    <source>
        <dbReference type="EMBL" id="ROT38184.1"/>
    </source>
</evidence>
<keyword evidence="3" id="KW-1185">Reference proteome</keyword>
<proteinExistence type="predicted"/>
<protein>
    <submittedName>
        <fullName evidence="2">Uncharacterized protein</fullName>
    </submittedName>
</protein>
<dbReference type="Proteomes" id="UP000272025">
    <property type="component" value="Unassembled WGS sequence"/>
</dbReference>
<organism evidence="2 3">
    <name type="scientific">Sodiomyces alkalinus (strain CBS 110278 / VKM F-3762 / F11)</name>
    <name type="common">Alkaliphilic filamentous fungus</name>
    <dbReference type="NCBI Taxonomy" id="1314773"/>
    <lineage>
        <taxon>Eukaryota</taxon>
        <taxon>Fungi</taxon>
        <taxon>Dikarya</taxon>
        <taxon>Ascomycota</taxon>
        <taxon>Pezizomycotina</taxon>
        <taxon>Sordariomycetes</taxon>
        <taxon>Hypocreomycetidae</taxon>
        <taxon>Glomerellales</taxon>
        <taxon>Plectosphaerellaceae</taxon>
        <taxon>Sodiomyces</taxon>
    </lineage>
</organism>
<sequence>MDPVVRRGLRSSNITGQDWRGGGRPRKSPLKPLCWFACRIRNHARASASVKSTKDQFRNQAEEEERRTAAVHLNVRRVPAASCTNKDDGFFRKGKNTPRSLGLVGMPAINQVITCTHQGEVPDDDGRRFPFNPRTSAHRTSLLRVNDPAGIRSPLGGITPVLQLMLVRLLADVYGVQTPLRSFCPWTDWDGLYHTTFLPMPSTHKVRGMHLQLHQQSFTSTSHHRVNGQAFRECVHKIMGIPKSQCANANDTSLSMWQNVPALINPSRYIEASKSPTTYMPQ</sequence>
<feature type="region of interest" description="Disordered" evidence="1">
    <location>
        <begin position="1"/>
        <end position="26"/>
    </location>
</feature>
<gene>
    <name evidence="2" type="ORF">SODALDRAFT_360523</name>
</gene>
<dbReference type="AlphaFoldDB" id="A0A3N2PUP3"/>
<dbReference type="EMBL" id="ML119056">
    <property type="protein sequence ID" value="ROT38184.1"/>
    <property type="molecule type" value="Genomic_DNA"/>
</dbReference>
<accession>A0A3N2PUP3</accession>